<proteinExistence type="predicted"/>
<dbReference type="PROSITE" id="PS51257">
    <property type="entry name" value="PROKAR_LIPOPROTEIN"/>
    <property type="match status" value="1"/>
</dbReference>
<comment type="caution">
    <text evidence="3">The sequence shown here is derived from an EMBL/GenBank/DDBJ whole genome shotgun (WGS) entry which is preliminary data.</text>
</comment>
<feature type="signal peptide" evidence="2">
    <location>
        <begin position="1"/>
        <end position="24"/>
    </location>
</feature>
<evidence type="ECO:0000256" key="2">
    <source>
        <dbReference type="SAM" id="SignalP"/>
    </source>
</evidence>
<evidence type="ECO:0000313" key="3">
    <source>
        <dbReference type="EMBL" id="PTP19410.1"/>
    </source>
</evidence>
<protein>
    <recommendedName>
        <fullName evidence="5">Lipoprotein</fullName>
    </recommendedName>
</protein>
<accession>A0A2T5EHK2</accession>
<dbReference type="Proteomes" id="UP000244080">
    <property type="component" value="Unassembled WGS sequence"/>
</dbReference>
<dbReference type="EMBL" id="PIGA01000014">
    <property type="protein sequence ID" value="PTP19410.1"/>
    <property type="molecule type" value="Genomic_DNA"/>
</dbReference>
<sequence>MKLKLLSTLIAASFLAGCSSSGSSSNPPATQDGIADVQHIEGEHFNVALVDGDEGNHKARLMQGNNGNTIVLINDTVFITDGNEVKNTNGDTVGYIQKEGDAIVFHGNHGGEVVLTVENGRLIASEIKTPVDPDFGNPNSPEPDPDYGVNPSDVWFVSEDGSIKFNGEEVAEARAVDVNEDGSGLYQIRVNDQLIMVDVINYGGYVQISSIDGTKSVDITITDGVIKRINWEGPEADHPIINDPGFDNDSLVKNVHREEMKNSVVITIEGFNGGELVLVTDKDGKIIWGSANQDLKDNVKGALGIIDNGFDNIDPGYGIDKDPRELREKIQSLSQEQRQQIKQAVKDRASRS</sequence>
<reference evidence="3 4" key="1">
    <citation type="submission" date="2017-11" db="EMBL/GenBank/DDBJ databases">
        <title>Population delineation of vibrios coincides with oyster pathogenicity.</title>
        <authorList>
            <person name="Bruto M."/>
            <person name="Labreuche Y."/>
            <person name="James A."/>
            <person name="Piel D."/>
            <person name="Chenivesse S."/>
            <person name="Petton B."/>
            <person name="Polz M.F."/>
            <person name="Le Roux F."/>
        </authorList>
    </citation>
    <scope>NUCLEOTIDE SEQUENCE [LARGE SCALE GENOMIC DNA]</scope>
    <source>
        <strain evidence="3 4">1F_55</strain>
    </source>
</reference>
<feature type="chain" id="PRO_5015710366" description="Lipoprotein" evidence="2">
    <location>
        <begin position="25"/>
        <end position="352"/>
    </location>
</feature>
<gene>
    <name evidence="3" type="ORF">CWO36_10400</name>
</gene>
<feature type="region of interest" description="Disordered" evidence="1">
    <location>
        <begin position="331"/>
        <end position="352"/>
    </location>
</feature>
<organism evidence="3 4">
    <name type="scientific">Vibrio splendidus</name>
    <dbReference type="NCBI Taxonomy" id="29497"/>
    <lineage>
        <taxon>Bacteria</taxon>
        <taxon>Pseudomonadati</taxon>
        <taxon>Pseudomonadota</taxon>
        <taxon>Gammaproteobacteria</taxon>
        <taxon>Vibrionales</taxon>
        <taxon>Vibrionaceae</taxon>
        <taxon>Vibrio</taxon>
    </lineage>
</organism>
<evidence type="ECO:0000256" key="1">
    <source>
        <dbReference type="SAM" id="MobiDB-lite"/>
    </source>
</evidence>
<evidence type="ECO:0008006" key="5">
    <source>
        <dbReference type="Google" id="ProtNLM"/>
    </source>
</evidence>
<dbReference type="RefSeq" id="WP_017085063.1">
    <property type="nucleotide sequence ID" value="NZ_CAWNZY010000023.1"/>
</dbReference>
<keyword evidence="2" id="KW-0732">Signal</keyword>
<evidence type="ECO:0000313" key="4">
    <source>
        <dbReference type="Proteomes" id="UP000244080"/>
    </source>
</evidence>
<name>A0A2T5EHK2_VIBSP</name>
<feature type="compositionally biased region" description="Polar residues" evidence="1">
    <location>
        <begin position="331"/>
        <end position="342"/>
    </location>
</feature>
<dbReference type="AlphaFoldDB" id="A0A2T5EHK2"/>